<dbReference type="SMART" id="SM00829">
    <property type="entry name" value="PKS_ER"/>
    <property type="match status" value="1"/>
</dbReference>
<dbReference type="GO" id="GO:0004022">
    <property type="term" value="F:alcohol dehydrogenase (NAD+) activity"/>
    <property type="evidence" value="ECO:0007669"/>
    <property type="project" value="TreeGrafter"/>
</dbReference>
<reference evidence="7" key="1">
    <citation type="submission" date="2021-03" db="EMBL/GenBank/DDBJ databases">
        <authorList>
            <person name="Bekaert M."/>
        </authorList>
    </citation>
    <scope>NUCLEOTIDE SEQUENCE</scope>
</reference>
<gene>
    <name evidence="7" type="ORF">MEDL_27002</name>
</gene>
<dbReference type="EMBL" id="CAJPWZ010001323">
    <property type="protein sequence ID" value="CAG2213082.1"/>
    <property type="molecule type" value="Genomic_DNA"/>
</dbReference>
<name>A0A8S3RVG9_MYTED</name>
<dbReference type="InterPro" id="IPR013154">
    <property type="entry name" value="ADH-like_N"/>
</dbReference>
<protein>
    <recommendedName>
        <fullName evidence="6">Enoyl reductase (ER) domain-containing protein</fullName>
    </recommendedName>
</protein>
<dbReference type="SUPFAM" id="SSF51735">
    <property type="entry name" value="NAD(P)-binding Rossmann-fold domains"/>
    <property type="match status" value="1"/>
</dbReference>
<dbReference type="Pfam" id="PF08240">
    <property type="entry name" value="ADH_N"/>
    <property type="match status" value="1"/>
</dbReference>
<dbReference type="InterPro" id="IPR036291">
    <property type="entry name" value="NAD(P)-bd_dom_sf"/>
</dbReference>
<sequence length="358" mass="39354">MYRKTRSLHDTNSEEMCEHWIIKLYDKHIVINKIRKMLDNERLLNDVGVSPFECGSTSMPPIPKGGLLVRVACAGACFAEGQVKKRDIRPQLPGLEIAGYVQDVCSSLPNKNFTQGDKVILYPDEGVLSTGCAEYLAVSDVSNCIQIPPSIPLEVAAQLSGSALTAYCALIKAKSHVEKLREVKSCVNVMIIGAGGLGLWAVRIAQALVGPTDNGVRVYVADHSIDRLLAAQDHGCYDIIHWNEEDHEHSPRTVQRDLKVLNREGLILVGGNTLSEVSINLNVLAAKQQSIAGIPQGTFEQLQQIIDMVADNKVEPPMYHVFPACDAQQVYQDLAQCRIVGRAILSYMDSTQTLDNQH</sequence>
<evidence type="ECO:0000256" key="3">
    <source>
        <dbReference type="ARBA" id="ARBA00022723"/>
    </source>
</evidence>
<comment type="caution">
    <text evidence="7">The sequence shown here is derived from an EMBL/GenBank/DDBJ whole genome shotgun (WGS) entry which is preliminary data.</text>
</comment>
<dbReference type="InterPro" id="IPR020843">
    <property type="entry name" value="ER"/>
</dbReference>
<dbReference type="GO" id="GO:0046872">
    <property type="term" value="F:metal ion binding"/>
    <property type="evidence" value="ECO:0007669"/>
    <property type="project" value="UniProtKB-KW"/>
</dbReference>
<feature type="domain" description="Enoyl reductase (ER)" evidence="6">
    <location>
        <begin position="42"/>
        <end position="345"/>
    </location>
</feature>
<dbReference type="OrthoDB" id="1879366at2759"/>
<accession>A0A8S3RVG9</accession>
<dbReference type="PANTHER" id="PTHR42940:SF8">
    <property type="entry name" value="VACUOLAR PROTEIN SORTING-ASSOCIATED PROTEIN 11"/>
    <property type="match status" value="1"/>
</dbReference>
<organism evidence="7 8">
    <name type="scientific">Mytilus edulis</name>
    <name type="common">Blue mussel</name>
    <dbReference type="NCBI Taxonomy" id="6550"/>
    <lineage>
        <taxon>Eukaryota</taxon>
        <taxon>Metazoa</taxon>
        <taxon>Spiralia</taxon>
        <taxon>Lophotrochozoa</taxon>
        <taxon>Mollusca</taxon>
        <taxon>Bivalvia</taxon>
        <taxon>Autobranchia</taxon>
        <taxon>Pteriomorphia</taxon>
        <taxon>Mytilida</taxon>
        <taxon>Mytiloidea</taxon>
        <taxon>Mytilidae</taxon>
        <taxon>Mytilinae</taxon>
        <taxon>Mytilus</taxon>
    </lineage>
</organism>
<evidence type="ECO:0000259" key="6">
    <source>
        <dbReference type="SMART" id="SM00829"/>
    </source>
</evidence>
<keyword evidence="3" id="KW-0479">Metal-binding</keyword>
<evidence type="ECO:0000256" key="2">
    <source>
        <dbReference type="ARBA" id="ARBA00008072"/>
    </source>
</evidence>
<dbReference type="Proteomes" id="UP000683360">
    <property type="component" value="Unassembled WGS sequence"/>
</dbReference>
<dbReference type="InterPro" id="IPR011032">
    <property type="entry name" value="GroES-like_sf"/>
</dbReference>
<evidence type="ECO:0000256" key="5">
    <source>
        <dbReference type="ARBA" id="ARBA00023002"/>
    </source>
</evidence>
<evidence type="ECO:0000256" key="4">
    <source>
        <dbReference type="ARBA" id="ARBA00022833"/>
    </source>
</evidence>
<dbReference type="SUPFAM" id="SSF50129">
    <property type="entry name" value="GroES-like"/>
    <property type="match status" value="1"/>
</dbReference>
<dbReference type="PANTHER" id="PTHR42940">
    <property type="entry name" value="ALCOHOL DEHYDROGENASE 1-RELATED"/>
    <property type="match status" value="1"/>
</dbReference>
<keyword evidence="5" id="KW-0560">Oxidoreductase</keyword>
<evidence type="ECO:0000313" key="7">
    <source>
        <dbReference type="EMBL" id="CAG2213082.1"/>
    </source>
</evidence>
<keyword evidence="4" id="KW-0862">Zinc</keyword>
<proteinExistence type="inferred from homology"/>
<comment type="cofactor">
    <cofactor evidence="1">
        <name>Zn(2+)</name>
        <dbReference type="ChEBI" id="CHEBI:29105"/>
    </cofactor>
</comment>
<dbReference type="AlphaFoldDB" id="A0A8S3RVG9"/>
<evidence type="ECO:0000256" key="1">
    <source>
        <dbReference type="ARBA" id="ARBA00001947"/>
    </source>
</evidence>
<dbReference type="Gene3D" id="3.90.180.10">
    <property type="entry name" value="Medium-chain alcohol dehydrogenases, catalytic domain"/>
    <property type="match status" value="1"/>
</dbReference>
<dbReference type="GO" id="GO:0005737">
    <property type="term" value="C:cytoplasm"/>
    <property type="evidence" value="ECO:0007669"/>
    <property type="project" value="TreeGrafter"/>
</dbReference>
<evidence type="ECO:0000313" key="8">
    <source>
        <dbReference type="Proteomes" id="UP000683360"/>
    </source>
</evidence>
<keyword evidence="8" id="KW-1185">Reference proteome</keyword>
<comment type="similarity">
    <text evidence="2">Belongs to the zinc-containing alcohol dehydrogenase family.</text>
</comment>